<dbReference type="InterPro" id="IPR028992">
    <property type="entry name" value="Hedgehog/Intein_dom"/>
</dbReference>
<evidence type="ECO:0000259" key="1">
    <source>
        <dbReference type="Pfam" id="PF13403"/>
    </source>
</evidence>
<dbReference type="Pfam" id="PF13403">
    <property type="entry name" value="Hint_2"/>
    <property type="match status" value="1"/>
</dbReference>
<keyword evidence="3" id="KW-1185">Reference proteome</keyword>
<accession>A0A2R8B417</accession>
<evidence type="ECO:0000313" key="3">
    <source>
        <dbReference type="Proteomes" id="UP000244924"/>
    </source>
</evidence>
<dbReference type="CDD" id="cd00081">
    <property type="entry name" value="Hint"/>
    <property type="match status" value="1"/>
</dbReference>
<reference evidence="2 3" key="1">
    <citation type="submission" date="2018-03" db="EMBL/GenBank/DDBJ databases">
        <authorList>
            <person name="Keele B.F."/>
        </authorList>
    </citation>
    <scope>NUCLEOTIDE SEQUENCE [LARGE SCALE GENOMIC DNA]</scope>
    <source>
        <strain evidence="2 3">CECT 8626</strain>
    </source>
</reference>
<dbReference type="AlphaFoldDB" id="A0A2R8B417"/>
<name>A0A2R8B417_9RHOB</name>
<feature type="domain" description="Hedgehog/Intein (Hint)" evidence="1">
    <location>
        <begin position="147"/>
        <end position="282"/>
    </location>
</feature>
<evidence type="ECO:0000313" key="2">
    <source>
        <dbReference type="EMBL" id="SPH17356.1"/>
    </source>
</evidence>
<organism evidence="2 3">
    <name type="scientific">Albidovulum aquaemixtae</name>
    <dbReference type="NCBI Taxonomy" id="1542388"/>
    <lineage>
        <taxon>Bacteria</taxon>
        <taxon>Pseudomonadati</taxon>
        <taxon>Pseudomonadota</taxon>
        <taxon>Alphaproteobacteria</taxon>
        <taxon>Rhodobacterales</taxon>
        <taxon>Paracoccaceae</taxon>
        <taxon>Albidovulum</taxon>
    </lineage>
</organism>
<gene>
    <name evidence="2" type="ORF">DEA8626_00874</name>
</gene>
<sequence>MQERTLSPPAQAVHGYEAAAIRVTAGANLRDPIGAAEECEPGDVYRLDPDARARRLMLVATPGDPQSQHIAEGSEIGVPGEVIELLSVLTLMAPDGDRVELLYARHGPSGAGLALPLSPLAPRIDYTLIDARADIGEIRIADVVCVSFAAGTMITLPGGAQRTIEMLEPGDRVLTRDHGPQEIRWIGKATMRALGAFAPIVIGAGTLGNDSDLVVSPHHRVFIYQRGNRRVGGTAELLVQAKHLVDEDTVTRREGGFVDYYSLVFDRHEIIYAEGIAAESLMVNDATVSRLPAELAEEVRARFPGLSQDQHFGTEAGRDLLDKAARDALLRRSDQA</sequence>
<dbReference type="SUPFAM" id="SSF51294">
    <property type="entry name" value="Hedgehog/intein (Hint) domain"/>
    <property type="match status" value="1"/>
</dbReference>
<dbReference type="InterPro" id="IPR036844">
    <property type="entry name" value="Hint_dom_sf"/>
</dbReference>
<proteinExistence type="predicted"/>
<dbReference type="Proteomes" id="UP000244924">
    <property type="component" value="Unassembled WGS sequence"/>
</dbReference>
<dbReference type="RefSeq" id="WP_108851811.1">
    <property type="nucleotide sequence ID" value="NZ_OMOQ01000001.1"/>
</dbReference>
<protein>
    <recommendedName>
        <fullName evidence="1">Hedgehog/Intein (Hint) domain-containing protein</fullName>
    </recommendedName>
</protein>
<dbReference type="OrthoDB" id="6305173at2"/>
<dbReference type="EMBL" id="OMOQ01000001">
    <property type="protein sequence ID" value="SPH17356.1"/>
    <property type="molecule type" value="Genomic_DNA"/>
</dbReference>
<dbReference type="Gene3D" id="2.170.16.10">
    <property type="entry name" value="Hedgehog/Intein (Hint) domain"/>
    <property type="match status" value="1"/>
</dbReference>